<evidence type="ECO:0000313" key="3">
    <source>
        <dbReference type="Proteomes" id="UP000256645"/>
    </source>
</evidence>
<feature type="region of interest" description="Disordered" evidence="1">
    <location>
        <begin position="114"/>
        <end position="196"/>
    </location>
</feature>
<dbReference type="EMBL" id="PDLM01000010">
    <property type="protein sequence ID" value="RDW68069.1"/>
    <property type="molecule type" value="Genomic_DNA"/>
</dbReference>
<sequence>MVSLSTQDSIGGQHLLDHELTEKRKESQNEKRRLISADDLFIPTPSRISSGTSPFSPTLQPAVSAVQRLHCRLKHLPTLEKASITQEPTRASTTQPCTAALCCAVLCFNGARQPSPRLQGQRRRPQQLPNTSTASSGARPATEAVEATRVLRTLHDSGTAEGKLRAASGQQAQHRIDRSPVQATAPLGNTLSPSYS</sequence>
<dbReference type="AlphaFoldDB" id="A0A3D8R207"/>
<feature type="region of interest" description="Disordered" evidence="1">
    <location>
        <begin position="1"/>
        <end position="59"/>
    </location>
</feature>
<dbReference type="Proteomes" id="UP000256645">
    <property type="component" value="Unassembled WGS sequence"/>
</dbReference>
<comment type="caution">
    <text evidence="2">The sequence shown here is derived from an EMBL/GenBank/DDBJ whole genome shotgun (WGS) entry which is preliminary data.</text>
</comment>
<gene>
    <name evidence="2" type="ORF">BP6252_09465</name>
</gene>
<proteinExistence type="predicted"/>
<evidence type="ECO:0000313" key="2">
    <source>
        <dbReference type="EMBL" id="RDW68069.1"/>
    </source>
</evidence>
<accession>A0A3D8R207</accession>
<organism evidence="2 3">
    <name type="scientific">Coleophoma cylindrospora</name>
    <dbReference type="NCBI Taxonomy" id="1849047"/>
    <lineage>
        <taxon>Eukaryota</taxon>
        <taxon>Fungi</taxon>
        <taxon>Dikarya</taxon>
        <taxon>Ascomycota</taxon>
        <taxon>Pezizomycotina</taxon>
        <taxon>Leotiomycetes</taxon>
        <taxon>Helotiales</taxon>
        <taxon>Dermateaceae</taxon>
        <taxon>Coleophoma</taxon>
    </lineage>
</organism>
<keyword evidence="3" id="KW-1185">Reference proteome</keyword>
<feature type="compositionally biased region" description="Polar residues" evidence="1">
    <location>
        <begin position="1"/>
        <end position="10"/>
    </location>
</feature>
<feature type="compositionally biased region" description="Basic and acidic residues" evidence="1">
    <location>
        <begin position="15"/>
        <end position="36"/>
    </location>
</feature>
<protein>
    <submittedName>
        <fullName evidence="2">Uncharacterized protein</fullName>
    </submittedName>
</protein>
<name>A0A3D8R207_9HELO</name>
<feature type="compositionally biased region" description="Polar residues" evidence="1">
    <location>
        <begin position="46"/>
        <end position="59"/>
    </location>
</feature>
<reference evidence="2 3" key="1">
    <citation type="journal article" date="2018" name="IMA Fungus">
        <title>IMA Genome-F 9: Draft genome sequence of Annulohypoxylon stygium, Aspergillus mulundensis, Berkeleyomyces basicola (syn. Thielaviopsis basicola), Ceratocystis smalleyi, two Cercospora beticola strains, Coleophoma cylindrospora, Fusarium fracticaudum, Phialophora cf. hyalina, and Morchella septimelata.</title>
        <authorList>
            <person name="Wingfield B.D."/>
            <person name="Bills G.F."/>
            <person name="Dong Y."/>
            <person name="Huang W."/>
            <person name="Nel W.J."/>
            <person name="Swalarsk-Parry B.S."/>
            <person name="Vaghefi N."/>
            <person name="Wilken P.M."/>
            <person name="An Z."/>
            <person name="de Beer Z.W."/>
            <person name="De Vos L."/>
            <person name="Chen L."/>
            <person name="Duong T.A."/>
            <person name="Gao Y."/>
            <person name="Hammerbacher A."/>
            <person name="Kikkert J.R."/>
            <person name="Li Y."/>
            <person name="Li H."/>
            <person name="Li K."/>
            <person name="Li Q."/>
            <person name="Liu X."/>
            <person name="Ma X."/>
            <person name="Naidoo K."/>
            <person name="Pethybridge S.J."/>
            <person name="Sun J."/>
            <person name="Steenkamp E.T."/>
            <person name="van der Nest M.A."/>
            <person name="van Wyk S."/>
            <person name="Wingfield M.J."/>
            <person name="Xiong C."/>
            <person name="Yue Q."/>
            <person name="Zhang X."/>
        </authorList>
    </citation>
    <scope>NUCLEOTIDE SEQUENCE [LARGE SCALE GENOMIC DNA]</scope>
    <source>
        <strain evidence="2 3">BP6252</strain>
    </source>
</reference>
<evidence type="ECO:0000256" key="1">
    <source>
        <dbReference type="SAM" id="MobiDB-lite"/>
    </source>
</evidence>
<feature type="compositionally biased region" description="Polar residues" evidence="1">
    <location>
        <begin position="187"/>
        <end position="196"/>
    </location>
</feature>